<dbReference type="InterPro" id="IPR014762">
    <property type="entry name" value="DNA_mismatch_repair_CS"/>
</dbReference>
<accession>A0ABQ7I2R9</accession>
<evidence type="ECO:0000313" key="6">
    <source>
        <dbReference type="Proteomes" id="UP001516464"/>
    </source>
</evidence>
<comment type="similarity">
    <text evidence="1">Belongs to the DNA mismatch repair MutL/HexB family.</text>
</comment>
<evidence type="ECO:0000256" key="3">
    <source>
        <dbReference type="ARBA" id="ARBA00023204"/>
    </source>
</evidence>
<dbReference type="CDD" id="cd00782">
    <property type="entry name" value="MutL_Trans"/>
    <property type="match status" value="1"/>
</dbReference>
<feature type="domain" description="DNA mismatch repair protein S5" evidence="4">
    <location>
        <begin position="197"/>
        <end position="311"/>
    </location>
</feature>
<dbReference type="SUPFAM" id="SSF54211">
    <property type="entry name" value="Ribosomal protein S5 domain 2-like"/>
    <property type="match status" value="1"/>
</dbReference>
<dbReference type="Pfam" id="PF13589">
    <property type="entry name" value="HATPase_c_3"/>
    <property type="match status" value="1"/>
</dbReference>
<dbReference type="Gene3D" id="3.30.230.10">
    <property type="match status" value="1"/>
</dbReference>
<evidence type="ECO:0000313" key="5">
    <source>
        <dbReference type="EMBL" id="KAF7684715.1"/>
    </source>
</evidence>
<dbReference type="NCBIfam" id="TIGR00585">
    <property type="entry name" value="mutl"/>
    <property type="match status" value="1"/>
</dbReference>
<proteinExistence type="inferred from homology"/>
<evidence type="ECO:0000259" key="4">
    <source>
        <dbReference type="SMART" id="SM01340"/>
    </source>
</evidence>
<dbReference type="PANTHER" id="PTHR10073:SF12">
    <property type="entry name" value="DNA MISMATCH REPAIR PROTEIN MLH1"/>
    <property type="match status" value="1"/>
</dbReference>
<comment type="caution">
    <text evidence="5">The sequence shown here is derived from an EMBL/GenBank/DDBJ whole genome shotgun (WGS) entry which is preliminary data.</text>
</comment>
<dbReference type="Pfam" id="PF01119">
    <property type="entry name" value="DNA_mis_repair"/>
    <property type="match status" value="1"/>
</dbReference>
<dbReference type="Gene3D" id="3.30.565.10">
    <property type="entry name" value="Histidine kinase-like ATPase, C-terminal domain"/>
    <property type="match status" value="1"/>
</dbReference>
<keyword evidence="3" id="KW-0234">DNA repair</keyword>
<dbReference type="InterPro" id="IPR020568">
    <property type="entry name" value="Ribosomal_Su5_D2-typ_SF"/>
</dbReference>
<gene>
    <name evidence="5" type="primary">mutL_1</name>
    <name evidence="5" type="ORF">TCON_0082</name>
</gene>
<dbReference type="InterPro" id="IPR036890">
    <property type="entry name" value="HATPase_C_sf"/>
</dbReference>
<name>A0ABQ7I2R9_9MICR</name>
<dbReference type="InterPro" id="IPR013507">
    <property type="entry name" value="DNA_mismatch_S5_2-like"/>
</dbReference>
<dbReference type="SMART" id="SM01340">
    <property type="entry name" value="DNA_mis_repair"/>
    <property type="match status" value="1"/>
</dbReference>
<keyword evidence="6" id="KW-1185">Reference proteome</keyword>
<dbReference type="InterPro" id="IPR038973">
    <property type="entry name" value="MutL/Mlh/Pms-like"/>
</dbReference>
<dbReference type="Proteomes" id="UP001516464">
    <property type="component" value="Unassembled WGS sequence"/>
</dbReference>
<dbReference type="PANTHER" id="PTHR10073">
    <property type="entry name" value="DNA MISMATCH REPAIR PROTEIN MLH, PMS, MUTL"/>
    <property type="match status" value="1"/>
</dbReference>
<evidence type="ECO:0000256" key="1">
    <source>
        <dbReference type="ARBA" id="ARBA00006082"/>
    </source>
</evidence>
<protein>
    <submittedName>
        <fullName evidence="5">DNA mismatch repair protein MutL</fullName>
    </submittedName>
</protein>
<evidence type="ECO:0000256" key="2">
    <source>
        <dbReference type="ARBA" id="ARBA00022763"/>
    </source>
</evidence>
<dbReference type="SUPFAM" id="SSF55874">
    <property type="entry name" value="ATPase domain of HSP90 chaperone/DNA topoisomerase II/histidine kinase"/>
    <property type="match status" value="1"/>
</dbReference>
<dbReference type="PROSITE" id="PS00058">
    <property type="entry name" value="DNA_MISMATCH_REPAIR_1"/>
    <property type="match status" value="1"/>
</dbReference>
<dbReference type="InterPro" id="IPR002099">
    <property type="entry name" value="MutL/Mlh/PMS"/>
</dbReference>
<keyword evidence="2" id="KW-0227">DNA damage</keyword>
<dbReference type="InterPro" id="IPR014721">
    <property type="entry name" value="Ribsml_uS5_D2-typ_fold_subgr"/>
</dbReference>
<dbReference type="EMBL" id="SBIQ01000003">
    <property type="protein sequence ID" value="KAF7684715.1"/>
    <property type="molecule type" value="Genomic_DNA"/>
</dbReference>
<reference evidence="5 6" key="1">
    <citation type="submission" date="2019-01" db="EMBL/GenBank/DDBJ databases">
        <title>Genomes sequencing and comparative genomics of infectious freshwater microsporidia, Cucumispora dikerogammari and Thelohania contejeani.</title>
        <authorList>
            <person name="Cormier A."/>
            <person name="Giraud I."/>
            <person name="Wattier R."/>
            <person name="Teixeira M."/>
            <person name="Grandjean F."/>
            <person name="Rigaud T."/>
            <person name="Cordaux R."/>
        </authorList>
    </citation>
    <scope>NUCLEOTIDE SEQUENCE [LARGE SCALE GENOMIC DNA]</scope>
    <source>
        <strain evidence="5">T1</strain>
        <tissue evidence="5">Spores</tissue>
    </source>
</reference>
<organism evidence="5 6">
    <name type="scientific">Astathelohania contejeani</name>
    <dbReference type="NCBI Taxonomy" id="164912"/>
    <lineage>
        <taxon>Eukaryota</taxon>
        <taxon>Fungi</taxon>
        <taxon>Fungi incertae sedis</taxon>
        <taxon>Microsporidia</taxon>
        <taxon>Astathelohaniidae</taxon>
        <taxon>Astathelohania</taxon>
    </lineage>
</organism>
<sequence length="442" mass="51289">MEIIQLPKEIIARISAGEVIKTPYNAIKELLENALDAEATHISIYITSTLIDHIEIVDNGKGISDFELLGKAHCTSKLRDAAELDGILTYGFRGEALYSISQCGELYISSRHRSMETGTRKDFTNGKITKIAMQAGTRVEIRNLFYNNKIRQKYYYQRREEINNIYYLIMNYWIYNSEKRIELFLNGKNLCVEGNDIEKVYKTDALFSVEGTWNHNNSVMEYSVLYSQQGYKKYNFILFVNNRLVVNMRMKEALYNVFKHTLPQGRYPFLFIKMKLNEVDINVHPTKNEVLIGEETEIIEILKDSLRNKIGLEKAIKPKKIYTPNNTYNEKGDDKKEEVINEENIGNENIKNIINKESFKKLIFIGQFNQSLIILQSGADLLLCDLIVLLKEYKKQSGLNIENNNLKNAFNEIRTKLVFNNNCMSAFSLISNIKELYKMFGR</sequence>